<dbReference type="Pfam" id="PF05191">
    <property type="entry name" value="ADK_lid"/>
    <property type="match status" value="1"/>
</dbReference>
<evidence type="ECO:0000256" key="4">
    <source>
        <dbReference type="SAM" id="MobiDB-lite"/>
    </source>
</evidence>
<dbReference type="InterPro" id="IPR007862">
    <property type="entry name" value="Adenylate_kinase_lid-dom"/>
</dbReference>
<dbReference type="AlphaFoldDB" id="A0A382T2K0"/>
<dbReference type="GO" id="GO:0005524">
    <property type="term" value="F:ATP binding"/>
    <property type="evidence" value="ECO:0007669"/>
    <property type="project" value="InterPro"/>
</dbReference>
<dbReference type="PRINTS" id="PR00094">
    <property type="entry name" value="ADENYLTKNASE"/>
</dbReference>
<dbReference type="CDD" id="cd01428">
    <property type="entry name" value="ADK"/>
    <property type="match status" value="1"/>
</dbReference>
<dbReference type="SUPFAM" id="SSF52540">
    <property type="entry name" value="P-loop containing nucleoside triphosphate hydrolases"/>
    <property type="match status" value="1"/>
</dbReference>
<dbReference type="Gene3D" id="3.40.50.300">
    <property type="entry name" value="P-loop containing nucleotide triphosphate hydrolases"/>
    <property type="match status" value="1"/>
</dbReference>
<evidence type="ECO:0000259" key="5">
    <source>
        <dbReference type="Pfam" id="PF05191"/>
    </source>
</evidence>
<evidence type="ECO:0000313" key="6">
    <source>
        <dbReference type="EMBL" id="SVD15995.1"/>
    </source>
</evidence>
<dbReference type="Pfam" id="PF00406">
    <property type="entry name" value="ADK"/>
    <property type="match status" value="1"/>
</dbReference>
<feature type="compositionally biased region" description="Basic residues" evidence="4">
    <location>
        <begin position="243"/>
        <end position="305"/>
    </location>
</feature>
<dbReference type="PANTHER" id="PTHR23359">
    <property type="entry name" value="NUCLEOTIDE KINASE"/>
    <property type="match status" value="1"/>
</dbReference>
<name>A0A382T2K0_9ZZZZ</name>
<feature type="domain" description="Adenylate kinase active site lid" evidence="5">
    <location>
        <begin position="91"/>
        <end position="127"/>
    </location>
</feature>
<keyword evidence="2" id="KW-0547">Nucleotide-binding</keyword>
<dbReference type="InterPro" id="IPR033690">
    <property type="entry name" value="Adenylat_kinase_CS"/>
</dbReference>
<sequence length="305" mass="33658">RAVAEKTELGRKVESIMKSGDLVSDNLVIDAVTDQLRSSECKRGFVLDGFPRTIPQAQQLDTRLGWMNRPLQLALHFSLDPAVVVKRTTGRTECGECGATYNRYFSPPAKRGICDQCGSRNFVQRSDDNQRSVRARLEAYDRDTAPLITYFRAQHKLRTVEGSGDPVKIFERICEIVDTEIRPLEKKVTVAEKRRDPNDTMVTVISGGTVVRQEMSDEDRSIDSDQGRKQKNAVAGKGSSSRTAKKPVVKKLKKKPLAAKVVKKVAKKAAAKKGAQKKASAKAPLKKKPLATKAVKKVAKKAAAK</sequence>
<proteinExistence type="inferred from homology"/>
<evidence type="ECO:0000256" key="3">
    <source>
        <dbReference type="ARBA" id="ARBA00022777"/>
    </source>
</evidence>
<accession>A0A382T2K0</accession>
<dbReference type="InterPro" id="IPR000850">
    <property type="entry name" value="Adenylat/UMP-CMP_kin"/>
</dbReference>
<feature type="region of interest" description="Disordered" evidence="4">
    <location>
        <begin position="207"/>
        <end position="305"/>
    </location>
</feature>
<dbReference type="PROSITE" id="PS00113">
    <property type="entry name" value="ADENYLATE_KINASE"/>
    <property type="match status" value="1"/>
</dbReference>
<dbReference type="HAMAP" id="MF_00235">
    <property type="entry name" value="Adenylate_kinase_Adk"/>
    <property type="match status" value="1"/>
</dbReference>
<feature type="non-terminal residue" evidence="6">
    <location>
        <position position="305"/>
    </location>
</feature>
<gene>
    <name evidence="6" type="ORF">METZ01_LOCUS368849</name>
</gene>
<dbReference type="EMBL" id="UINC01133197">
    <property type="protein sequence ID" value="SVD15995.1"/>
    <property type="molecule type" value="Genomic_DNA"/>
</dbReference>
<dbReference type="GO" id="GO:0004017">
    <property type="term" value="F:AMP kinase activity"/>
    <property type="evidence" value="ECO:0007669"/>
    <property type="project" value="InterPro"/>
</dbReference>
<dbReference type="InterPro" id="IPR027417">
    <property type="entry name" value="P-loop_NTPase"/>
</dbReference>
<feature type="compositionally biased region" description="Basic and acidic residues" evidence="4">
    <location>
        <begin position="214"/>
        <end position="228"/>
    </location>
</feature>
<evidence type="ECO:0000256" key="1">
    <source>
        <dbReference type="ARBA" id="ARBA00022679"/>
    </source>
</evidence>
<organism evidence="6">
    <name type="scientific">marine metagenome</name>
    <dbReference type="NCBI Taxonomy" id="408172"/>
    <lineage>
        <taxon>unclassified sequences</taxon>
        <taxon>metagenomes</taxon>
        <taxon>ecological metagenomes</taxon>
    </lineage>
</organism>
<evidence type="ECO:0000256" key="2">
    <source>
        <dbReference type="ARBA" id="ARBA00022741"/>
    </source>
</evidence>
<protein>
    <recommendedName>
        <fullName evidence="5">Adenylate kinase active site lid domain-containing protein</fullName>
    </recommendedName>
</protein>
<reference evidence="6" key="1">
    <citation type="submission" date="2018-05" db="EMBL/GenBank/DDBJ databases">
        <authorList>
            <person name="Lanie J.A."/>
            <person name="Ng W.-L."/>
            <person name="Kazmierczak K.M."/>
            <person name="Andrzejewski T.M."/>
            <person name="Davidsen T.M."/>
            <person name="Wayne K.J."/>
            <person name="Tettelin H."/>
            <person name="Glass J.I."/>
            <person name="Rusch D."/>
            <person name="Podicherti R."/>
            <person name="Tsui H.-C.T."/>
            <person name="Winkler M.E."/>
        </authorList>
    </citation>
    <scope>NUCLEOTIDE SEQUENCE</scope>
</reference>
<feature type="non-terminal residue" evidence="6">
    <location>
        <position position="1"/>
    </location>
</feature>
<keyword evidence="1" id="KW-0808">Transferase</keyword>
<keyword evidence="3" id="KW-0418">Kinase</keyword>